<reference evidence="1" key="1">
    <citation type="submission" date="2017-08" db="EMBL/GenBank/DDBJ databases">
        <authorList>
            <person name="Polle J.E."/>
            <person name="Barry K."/>
            <person name="Cushman J."/>
            <person name="Schmutz J."/>
            <person name="Tran D."/>
            <person name="Hathwaick L.T."/>
            <person name="Yim W.C."/>
            <person name="Jenkins J."/>
            <person name="Mckie-Krisberg Z.M."/>
            <person name="Prochnik S."/>
            <person name="Lindquist E."/>
            <person name="Dockter R.B."/>
            <person name="Adam C."/>
            <person name="Molina H."/>
            <person name="Bunkerborg J."/>
            <person name="Jin E."/>
            <person name="Buchheim M."/>
            <person name="Magnuson J."/>
        </authorList>
    </citation>
    <scope>NUCLEOTIDE SEQUENCE</scope>
    <source>
        <strain evidence="1">CCAP 19/18</strain>
    </source>
</reference>
<proteinExistence type="predicted"/>
<protein>
    <recommendedName>
        <fullName evidence="3">Encoded protein</fullName>
    </recommendedName>
</protein>
<evidence type="ECO:0008006" key="3">
    <source>
        <dbReference type="Google" id="ProtNLM"/>
    </source>
</evidence>
<evidence type="ECO:0000313" key="2">
    <source>
        <dbReference type="Proteomes" id="UP000815325"/>
    </source>
</evidence>
<gene>
    <name evidence="1" type="ORF">DUNSADRAFT_8776</name>
</gene>
<accession>A0ABQ7GIU4</accession>
<dbReference type="EMBL" id="MU069751">
    <property type="protein sequence ID" value="KAF5834525.1"/>
    <property type="molecule type" value="Genomic_DNA"/>
</dbReference>
<dbReference type="Proteomes" id="UP000815325">
    <property type="component" value="Unassembled WGS sequence"/>
</dbReference>
<name>A0ABQ7GIU4_DUNSA</name>
<comment type="caution">
    <text evidence="1">The sequence shown here is derived from an EMBL/GenBank/DDBJ whole genome shotgun (WGS) entry which is preliminary data.</text>
</comment>
<evidence type="ECO:0000313" key="1">
    <source>
        <dbReference type="EMBL" id="KAF5834525.1"/>
    </source>
</evidence>
<organism evidence="1 2">
    <name type="scientific">Dunaliella salina</name>
    <name type="common">Green alga</name>
    <name type="synonym">Protococcus salinus</name>
    <dbReference type="NCBI Taxonomy" id="3046"/>
    <lineage>
        <taxon>Eukaryota</taxon>
        <taxon>Viridiplantae</taxon>
        <taxon>Chlorophyta</taxon>
        <taxon>core chlorophytes</taxon>
        <taxon>Chlorophyceae</taxon>
        <taxon>CS clade</taxon>
        <taxon>Chlamydomonadales</taxon>
        <taxon>Dunaliellaceae</taxon>
        <taxon>Dunaliella</taxon>
    </lineage>
</organism>
<sequence>MHTHSCGTCQSRLIAFRSSGLDRSEQVHAVNTWAHLSRHFQLARLFTSALKCRHASKYSTIGGCPPLA</sequence>
<keyword evidence="2" id="KW-1185">Reference proteome</keyword>